<feature type="region of interest" description="Disordered" evidence="5">
    <location>
        <begin position="262"/>
        <end position="286"/>
    </location>
</feature>
<evidence type="ECO:0000313" key="10">
    <source>
        <dbReference type="Proteomes" id="UP000663832"/>
    </source>
</evidence>
<dbReference type="InterPro" id="IPR001841">
    <property type="entry name" value="Znf_RING"/>
</dbReference>
<dbReference type="PROSITE" id="PS50089">
    <property type="entry name" value="ZF_RING_2"/>
    <property type="match status" value="1"/>
</dbReference>
<dbReference type="SUPFAM" id="SSF57850">
    <property type="entry name" value="RING/U-box"/>
    <property type="match status" value="1"/>
</dbReference>
<dbReference type="InterPro" id="IPR017907">
    <property type="entry name" value="Znf_RING_CS"/>
</dbReference>
<evidence type="ECO:0000313" key="7">
    <source>
        <dbReference type="EMBL" id="CAF0742585.1"/>
    </source>
</evidence>
<evidence type="ECO:0000256" key="3">
    <source>
        <dbReference type="ARBA" id="ARBA00022833"/>
    </source>
</evidence>
<dbReference type="Proteomes" id="UP000663832">
    <property type="component" value="Unassembled WGS sequence"/>
</dbReference>
<gene>
    <name evidence="8" type="ORF">BJG266_LOCUS2645</name>
    <name evidence="9" type="ORF">QVE165_LOCUS7870</name>
    <name evidence="7" type="ORF">QVE165_LOCUS997</name>
</gene>
<dbReference type="PROSITE" id="PS00518">
    <property type="entry name" value="ZF_RING_1"/>
    <property type="match status" value="1"/>
</dbReference>
<dbReference type="AlphaFoldDB" id="A0A813NWS9"/>
<reference evidence="7" key="1">
    <citation type="submission" date="2021-02" db="EMBL/GenBank/DDBJ databases">
        <authorList>
            <person name="Nowell W R."/>
        </authorList>
    </citation>
    <scope>NUCLEOTIDE SEQUENCE</scope>
</reference>
<proteinExistence type="predicted"/>
<evidence type="ECO:0000259" key="6">
    <source>
        <dbReference type="PROSITE" id="PS50089"/>
    </source>
</evidence>
<dbReference type="Proteomes" id="UP000663877">
    <property type="component" value="Unassembled WGS sequence"/>
</dbReference>
<dbReference type="PANTHER" id="PTHR10131:SF94">
    <property type="entry name" value="TNF RECEPTOR-ASSOCIATED FACTOR 4"/>
    <property type="match status" value="1"/>
</dbReference>
<evidence type="ECO:0000256" key="5">
    <source>
        <dbReference type="SAM" id="MobiDB-lite"/>
    </source>
</evidence>
<dbReference type="InterPro" id="IPR013083">
    <property type="entry name" value="Znf_RING/FYVE/PHD"/>
</dbReference>
<dbReference type="PANTHER" id="PTHR10131">
    <property type="entry name" value="TNF RECEPTOR ASSOCIATED FACTOR"/>
    <property type="match status" value="1"/>
</dbReference>
<protein>
    <recommendedName>
        <fullName evidence="6">RING-type domain-containing protein</fullName>
    </recommendedName>
</protein>
<sequence length="286" mass="32847">MATARDTIVCDYEYMNDAQTDDELKCSICTDPFQNPVTIECKHTFCQHCIEKWLKSDTRCPKCRRKAINDKDKHRTSPWSPVKADALINQLNRLLIRCTHCQQMNIQRGNLLDHQSKCTKILVPCPSAHNLCPWTGPRNEQANHVATCSFQQLEPILTLLQTRLDKSTEIQQLLVHELEKQFSLICFLYAFINKGNLMNTKCKLIMGLGCSLNDESDTSKKRFPCVLCRKQVSKGNVSFHTCPSNDDSDYICRKCYDKCCPLEDDESDDDDEEDSDDDSEEDDDDD</sequence>
<feature type="domain" description="RING-type" evidence="6">
    <location>
        <begin position="26"/>
        <end position="64"/>
    </location>
</feature>
<dbReference type="EMBL" id="CAJNOI010000006">
    <property type="protein sequence ID" value="CAF0754436.1"/>
    <property type="molecule type" value="Genomic_DNA"/>
</dbReference>
<evidence type="ECO:0000256" key="4">
    <source>
        <dbReference type="PROSITE-ProRule" id="PRU00175"/>
    </source>
</evidence>
<dbReference type="SMART" id="SM00184">
    <property type="entry name" value="RING"/>
    <property type="match status" value="1"/>
</dbReference>
<organism evidence="7 10">
    <name type="scientific">Adineta steineri</name>
    <dbReference type="NCBI Taxonomy" id="433720"/>
    <lineage>
        <taxon>Eukaryota</taxon>
        <taxon>Metazoa</taxon>
        <taxon>Spiralia</taxon>
        <taxon>Gnathifera</taxon>
        <taxon>Rotifera</taxon>
        <taxon>Eurotatoria</taxon>
        <taxon>Bdelloidea</taxon>
        <taxon>Adinetida</taxon>
        <taxon>Adinetidae</taxon>
        <taxon>Adineta</taxon>
    </lineage>
</organism>
<accession>A0A813NWS9</accession>
<dbReference type="SUPFAM" id="SSF49599">
    <property type="entry name" value="TRAF domain-like"/>
    <property type="match status" value="1"/>
</dbReference>
<dbReference type="EMBL" id="CAJNOM010000034">
    <property type="protein sequence ID" value="CAF0870554.1"/>
    <property type="molecule type" value="Genomic_DNA"/>
</dbReference>
<keyword evidence="10" id="KW-1185">Reference proteome</keyword>
<evidence type="ECO:0000256" key="2">
    <source>
        <dbReference type="ARBA" id="ARBA00022771"/>
    </source>
</evidence>
<dbReference type="Pfam" id="PF13923">
    <property type="entry name" value="zf-C3HC4_2"/>
    <property type="match status" value="1"/>
</dbReference>
<evidence type="ECO:0000313" key="9">
    <source>
        <dbReference type="EMBL" id="CAF0870554.1"/>
    </source>
</evidence>
<keyword evidence="2 4" id="KW-0863">Zinc-finger</keyword>
<comment type="caution">
    <text evidence="7">The sequence shown here is derived from an EMBL/GenBank/DDBJ whole genome shotgun (WGS) entry which is preliminary data.</text>
</comment>
<dbReference type="EMBL" id="CAJNOM010000003">
    <property type="protein sequence ID" value="CAF0742585.1"/>
    <property type="molecule type" value="Genomic_DNA"/>
</dbReference>
<name>A0A813NWS9_9BILA</name>
<dbReference type="OrthoDB" id="654191at2759"/>
<dbReference type="Gene3D" id="3.30.40.10">
    <property type="entry name" value="Zinc/RING finger domain, C3HC4 (zinc finger)"/>
    <property type="match status" value="2"/>
</dbReference>
<keyword evidence="3" id="KW-0862">Zinc</keyword>
<dbReference type="GO" id="GO:0008270">
    <property type="term" value="F:zinc ion binding"/>
    <property type="evidence" value="ECO:0007669"/>
    <property type="project" value="UniProtKB-KW"/>
</dbReference>
<evidence type="ECO:0000313" key="8">
    <source>
        <dbReference type="EMBL" id="CAF0754436.1"/>
    </source>
</evidence>
<evidence type="ECO:0000256" key="1">
    <source>
        <dbReference type="ARBA" id="ARBA00022723"/>
    </source>
</evidence>
<keyword evidence="1" id="KW-0479">Metal-binding</keyword>